<evidence type="ECO:0000313" key="1">
    <source>
        <dbReference type="EMBL" id="ETV90959.1"/>
    </source>
</evidence>
<dbReference type="VEuPathDB" id="FungiDB:H310_14303"/>
<protein>
    <submittedName>
        <fullName evidence="1">Uncharacterized protein</fullName>
    </submittedName>
</protein>
<gene>
    <name evidence="1" type="ORF">H310_14303</name>
</gene>
<sequence>MNTSPDLDDSSTFVHVYLEDSADMDTSPTLKMPSVYAYSSPLPFNQLVCPYFV</sequence>
<dbReference type="GeneID" id="20091353"/>
<dbReference type="EMBL" id="KI914017">
    <property type="protein sequence ID" value="ETV90959.1"/>
    <property type="molecule type" value="Genomic_DNA"/>
</dbReference>
<organism evidence="1">
    <name type="scientific">Aphanomyces invadans</name>
    <dbReference type="NCBI Taxonomy" id="157072"/>
    <lineage>
        <taxon>Eukaryota</taxon>
        <taxon>Sar</taxon>
        <taxon>Stramenopiles</taxon>
        <taxon>Oomycota</taxon>
        <taxon>Saprolegniomycetes</taxon>
        <taxon>Saprolegniales</taxon>
        <taxon>Verrucalvaceae</taxon>
        <taxon>Aphanomyces</taxon>
    </lineage>
</organism>
<reference evidence="1" key="1">
    <citation type="submission" date="2013-12" db="EMBL/GenBank/DDBJ databases">
        <title>The Genome Sequence of Aphanomyces invadans NJM9701.</title>
        <authorList>
            <consortium name="The Broad Institute Genomics Platform"/>
            <person name="Russ C."/>
            <person name="Tyler B."/>
            <person name="van West P."/>
            <person name="Dieguez-Uribeondo J."/>
            <person name="Young S.K."/>
            <person name="Zeng Q."/>
            <person name="Gargeya S."/>
            <person name="Fitzgerald M."/>
            <person name="Abouelleil A."/>
            <person name="Alvarado L."/>
            <person name="Chapman S.B."/>
            <person name="Gainer-Dewar J."/>
            <person name="Goldberg J."/>
            <person name="Griggs A."/>
            <person name="Gujja S."/>
            <person name="Hansen M."/>
            <person name="Howarth C."/>
            <person name="Imamovic A."/>
            <person name="Ireland A."/>
            <person name="Larimer J."/>
            <person name="McCowan C."/>
            <person name="Murphy C."/>
            <person name="Pearson M."/>
            <person name="Poon T.W."/>
            <person name="Priest M."/>
            <person name="Roberts A."/>
            <person name="Saif S."/>
            <person name="Shea T."/>
            <person name="Sykes S."/>
            <person name="Wortman J."/>
            <person name="Nusbaum C."/>
            <person name="Birren B."/>
        </authorList>
    </citation>
    <scope>NUCLEOTIDE SEQUENCE [LARGE SCALE GENOMIC DNA]</scope>
    <source>
        <strain evidence="1">NJM9701</strain>
    </source>
</reference>
<dbReference type="AlphaFoldDB" id="A0A024TAF0"/>
<accession>A0A024TAF0</accession>
<proteinExistence type="predicted"/>
<dbReference type="RefSeq" id="XP_008880348.1">
    <property type="nucleotide sequence ID" value="XM_008882126.1"/>
</dbReference>
<name>A0A024TAF0_9STRA</name>